<keyword evidence="7 8" id="KW-0472">Membrane</keyword>
<evidence type="ECO:0000256" key="2">
    <source>
        <dbReference type="ARBA" id="ARBA00022448"/>
    </source>
</evidence>
<evidence type="ECO:0000313" key="10">
    <source>
        <dbReference type="Proteomes" id="UP000663873"/>
    </source>
</evidence>
<evidence type="ECO:0000256" key="3">
    <source>
        <dbReference type="ARBA" id="ARBA00022692"/>
    </source>
</evidence>
<evidence type="ECO:0000256" key="7">
    <source>
        <dbReference type="ARBA" id="ARBA00023136"/>
    </source>
</evidence>
<dbReference type="GO" id="GO:0035673">
    <property type="term" value="F:oligopeptide transmembrane transporter activity"/>
    <property type="evidence" value="ECO:0007669"/>
    <property type="project" value="InterPro"/>
</dbReference>
<dbReference type="GO" id="GO:0015031">
    <property type="term" value="P:protein transport"/>
    <property type="evidence" value="ECO:0007669"/>
    <property type="project" value="UniProtKB-KW"/>
</dbReference>
<dbReference type="InterPro" id="IPR004648">
    <property type="entry name" value="Oligpept_transpt"/>
</dbReference>
<dbReference type="EMBL" id="CAJOBP010008768">
    <property type="protein sequence ID" value="CAF4541035.1"/>
    <property type="molecule type" value="Genomic_DNA"/>
</dbReference>
<reference evidence="9" key="1">
    <citation type="submission" date="2021-02" db="EMBL/GenBank/DDBJ databases">
        <authorList>
            <person name="Nowell W R."/>
        </authorList>
    </citation>
    <scope>NUCLEOTIDE SEQUENCE</scope>
</reference>
<evidence type="ECO:0000313" key="9">
    <source>
        <dbReference type="EMBL" id="CAF4541035.1"/>
    </source>
</evidence>
<gene>
    <name evidence="9" type="ORF">UJA718_LOCUS28762</name>
</gene>
<sequence>MADSRSESMSTVYELSEDIVHRNVEKSNVSSSTPSNIDRLSASFEPAYFNIETDEQSPYEEVAANVSNKDDRDMPCLTLRSWIISLLFTCLLSFVNQFFWYRTSPLFVGVIVAQLLSHLLGKIMAKVLPRRTFKVWRWGFCLNPGPFTIKEHCIITAMASAAG</sequence>
<keyword evidence="10" id="KW-1185">Reference proteome</keyword>
<protein>
    <submittedName>
        <fullName evidence="9">Uncharacterized protein</fullName>
    </submittedName>
</protein>
<keyword evidence="3 8" id="KW-0812">Transmembrane</keyword>
<evidence type="ECO:0000256" key="8">
    <source>
        <dbReference type="SAM" id="Phobius"/>
    </source>
</evidence>
<keyword evidence="5" id="KW-0653">Protein transport</keyword>
<dbReference type="PANTHER" id="PTHR22601">
    <property type="entry name" value="ISP4 LIKE PROTEIN"/>
    <property type="match status" value="1"/>
</dbReference>
<dbReference type="Proteomes" id="UP000663873">
    <property type="component" value="Unassembled WGS sequence"/>
</dbReference>
<evidence type="ECO:0000256" key="4">
    <source>
        <dbReference type="ARBA" id="ARBA00022856"/>
    </source>
</evidence>
<keyword evidence="2" id="KW-0813">Transport</keyword>
<keyword evidence="6 8" id="KW-1133">Transmembrane helix</keyword>
<evidence type="ECO:0000256" key="6">
    <source>
        <dbReference type="ARBA" id="ARBA00022989"/>
    </source>
</evidence>
<dbReference type="InterPro" id="IPR004813">
    <property type="entry name" value="OPT"/>
</dbReference>
<feature type="non-terminal residue" evidence="9">
    <location>
        <position position="163"/>
    </location>
</feature>
<dbReference type="Pfam" id="PF03169">
    <property type="entry name" value="OPT"/>
    <property type="match status" value="1"/>
</dbReference>
<accession>A0A820XX00</accession>
<proteinExistence type="predicted"/>
<dbReference type="GO" id="GO:0016020">
    <property type="term" value="C:membrane"/>
    <property type="evidence" value="ECO:0007669"/>
    <property type="project" value="UniProtKB-SubCell"/>
</dbReference>
<feature type="transmembrane region" description="Helical" evidence="8">
    <location>
        <begin position="82"/>
        <end position="100"/>
    </location>
</feature>
<feature type="transmembrane region" description="Helical" evidence="8">
    <location>
        <begin position="106"/>
        <end position="125"/>
    </location>
</feature>
<evidence type="ECO:0000256" key="1">
    <source>
        <dbReference type="ARBA" id="ARBA00004141"/>
    </source>
</evidence>
<name>A0A820XX00_9BILA</name>
<comment type="caution">
    <text evidence="9">The sequence shown here is derived from an EMBL/GenBank/DDBJ whole genome shotgun (WGS) entry which is preliminary data.</text>
</comment>
<comment type="subcellular location">
    <subcellularLocation>
        <location evidence="1">Membrane</location>
        <topology evidence="1">Multi-pass membrane protein</topology>
    </subcellularLocation>
</comment>
<evidence type="ECO:0000256" key="5">
    <source>
        <dbReference type="ARBA" id="ARBA00022927"/>
    </source>
</evidence>
<dbReference type="AlphaFoldDB" id="A0A820XX00"/>
<organism evidence="9 10">
    <name type="scientific">Rotaria socialis</name>
    <dbReference type="NCBI Taxonomy" id="392032"/>
    <lineage>
        <taxon>Eukaryota</taxon>
        <taxon>Metazoa</taxon>
        <taxon>Spiralia</taxon>
        <taxon>Gnathifera</taxon>
        <taxon>Rotifera</taxon>
        <taxon>Eurotatoria</taxon>
        <taxon>Bdelloidea</taxon>
        <taxon>Philodinida</taxon>
        <taxon>Philodinidae</taxon>
        <taxon>Rotaria</taxon>
    </lineage>
</organism>
<keyword evidence="4" id="KW-0571">Peptide transport</keyword>